<name>A8AGJ8_CITK8</name>
<evidence type="ECO:0000313" key="1">
    <source>
        <dbReference type="EMBL" id="ABV12612.1"/>
    </source>
</evidence>
<protein>
    <submittedName>
        <fullName evidence="1">Uncharacterized protein</fullName>
    </submittedName>
</protein>
<reference evidence="1 2" key="1">
    <citation type="submission" date="2007-08" db="EMBL/GenBank/DDBJ databases">
        <authorList>
            <consortium name="The Citrobacter koseri Genome Sequencing Project"/>
            <person name="McClelland M."/>
            <person name="Sanderson E.K."/>
            <person name="Porwollik S."/>
            <person name="Spieth J."/>
            <person name="Clifton W.S."/>
            <person name="Latreille P."/>
            <person name="Courtney L."/>
            <person name="Wang C."/>
            <person name="Pepin K."/>
            <person name="Bhonagiri V."/>
            <person name="Nash W."/>
            <person name="Johnson M."/>
            <person name="Thiruvilangam P."/>
            <person name="Wilson R."/>
        </authorList>
    </citation>
    <scope>NUCLEOTIDE SEQUENCE [LARGE SCALE GENOMIC DNA]</scope>
    <source>
        <strain evidence="2">ATCC BAA-895 / CDC 4225-83 / SGSC4696</strain>
    </source>
</reference>
<organism evidence="1 2">
    <name type="scientific">Citrobacter koseri (strain ATCC BAA-895 / CDC 4225-83 / SGSC4696)</name>
    <dbReference type="NCBI Taxonomy" id="290338"/>
    <lineage>
        <taxon>Bacteria</taxon>
        <taxon>Pseudomonadati</taxon>
        <taxon>Pseudomonadota</taxon>
        <taxon>Gammaproteobacteria</taxon>
        <taxon>Enterobacterales</taxon>
        <taxon>Enterobacteriaceae</taxon>
        <taxon>Citrobacter</taxon>
    </lineage>
</organism>
<sequence length="44" mass="5199">MAYILLLSQNIERQPCRKYMSFPKNSRRVCRAPVGIRKFNQVVS</sequence>
<dbReference type="AlphaFoldDB" id="A8AGJ8"/>
<keyword evidence="2" id="KW-1185">Reference proteome</keyword>
<accession>A8AGJ8</accession>
<dbReference type="KEGG" id="cko:CKO_01479"/>
<dbReference type="STRING" id="290338.CKO_01479"/>
<evidence type="ECO:0000313" key="2">
    <source>
        <dbReference type="Proteomes" id="UP000008148"/>
    </source>
</evidence>
<dbReference type="EMBL" id="CP000822">
    <property type="protein sequence ID" value="ABV12612.1"/>
    <property type="molecule type" value="Genomic_DNA"/>
</dbReference>
<dbReference type="Proteomes" id="UP000008148">
    <property type="component" value="Chromosome"/>
</dbReference>
<proteinExistence type="predicted"/>
<gene>
    <name evidence="1" type="ordered locus">CKO_01479</name>
</gene>
<dbReference type="HOGENOM" id="CLU_3214170_0_0_6"/>